<dbReference type="Pfam" id="PF00854">
    <property type="entry name" value="PTR2"/>
    <property type="match status" value="1"/>
</dbReference>
<feature type="transmembrane region" description="Helical" evidence="8">
    <location>
        <begin position="490"/>
        <end position="509"/>
    </location>
</feature>
<feature type="transmembrane region" description="Helical" evidence="8">
    <location>
        <begin position="252"/>
        <end position="272"/>
    </location>
</feature>
<gene>
    <name evidence="9" type="primary">PTR2</name>
    <name evidence="9" type="ORF">CAAN4_G14092</name>
</gene>
<dbReference type="PROSITE" id="PS01022">
    <property type="entry name" value="PTR2_1"/>
    <property type="match status" value="1"/>
</dbReference>
<dbReference type="SUPFAM" id="SSF103473">
    <property type="entry name" value="MFS general substrate transporter"/>
    <property type="match status" value="1"/>
</dbReference>
<keyword evidence="6" id="KW-0813">Transport</keyword>
<feature type="transmembrane region" description="Helical" evidence="8">
    <location>
        <begin position="458"/>
        <end position="478"/>
    </location>
</feature>
<sequence length="572" mass="64090">MNKHEDNSFSDKFPREKEEDNITPDVLDDEEKHLESLDDESYDPPTEEEEKTLRRVSAPIPWSCWIIAVVELCERFAYYGLTGPFQNYMQHGRDDHIRGALALGQNGANALSYFLQFWCYVTPIFGAWVSDTFWGKYKTIFVFAVIYMVGILILFLTSLPVSIRHGAAEGGFIVGIIVIGLGTGGVKSNVSPLIADQIPHRPPRVVALKTGERVIVDPAITIQTVFMVFYMCINVGSLSAIATTELEKNVDFWAAFLLPLCFFVLAIVSLIAGKNMYVKKPPSKSVINNSFKIAFIAIINKFSIDAAKPSLKPEANYPWTDLFVEEVRRAVMACKVFCFYPIYWLVYGQMLNNFVSQAGQMETHGLPNDIMQNIDPIAVILFIPVAERLIYPTLRRFGISFKPITRITWGFFFVALAMAYAAIVQHIIYSAGPCYDHPLACSPEFADTPNRVHVAIQTPAYCFIAISEILASITGLEYAYTKAPASMKSFIMSLFLVTNAFGAAIGIALSPTSKDPKLVWTYTGLCCATVVAGTFFWFCYKHYNKNEDELNNLENNFRDDEVLSPITSKAIE</sequence>
<keyword evidence="3 6" id="KW-0812">Transmembrane</keyword>
<feature type="transmembrane region" description="Helical" evidence="8">
    <location>
        <begin position="407"/>
        <end position="429"/>
    </location>
</feature>
<evidence type="ECO:0000256" key="8">
    <source>
        <dbReference type="SAM" id="Phobius"/>
    </source>
</evidence>
<proteinExistence type="inferred from homology"/>
<comment type="similarity">
    <text evidence="2 6">Belongs to the major facilitator superfamily. Proton-dependent oligopeptide transporter (POT/PTR) (TC 2.A.17) family.</text>
</comment>
<keyword evidence="4 8" id="KW-1133">Transmembrane helix</keyword>
<dbReference type="Proteomes" id="UP001497600">
    <property type="component" value="Chromosome G"/>
</dbReference>
<evidence type="ECO:0000256" key="7">
    <source>
        <dbReference type="SAM" id="MobiDB-lite"/>
    </source>
</evidence>
<dbReference type="InterPro" id="IPR018456">
    <property type="entry name" value="PTR2_symporter_CS"/>
</dbReference>
<accession>A0ABP0EL15</accession>
<feature type="compositionally biased region" description="Basic and acidic residues" evidence="7">
    <location>
        <begin position="1"/>
        <end position="20"/>
    </location>
</feature>
<evidence type="ECO:0000313" key="9">
    <source>
        <dbReference type="EMBL" id="CAK7918623.1"/>
    </source>
</evidence>
<reference evidence="9 10" key="1">
    <citation type="submission" date="2024-01" db="EMBL/GenBank/DDBJ databases">
        <authorList>
            <consortium name="Genoscope - CEA"/>
            <person name="William W."/>
        </authorList>
    </citation>
    <scope>NUCLEOTIDE SEQUENCE [LARGE SCALE GENOMIC DNA]</scope>
    <source>
        <strain evidence="9 10">29B2s-10</strain>
    </source>
</reference>
<evidence type="ECO:0000256" key="6">
    <source>
        <dbReference type="RuleBase" id="RU003755"/>
    </source>
</evidence>
<organism evidence="9 10">
    <name type="scientific">[Candida] anglica</name>
    <dbReference type="NCBI Taxonomy" id="148631"/>
    <lineage>
        <taxon>Eukaryota</taxon>
        <taxon>Fungi</taxon>
        <taxon>Dikarya</taxon>
        <taxon>Ascomycota</taxon>
        <taxon>Saccharomycotina</taxon>
        <taxon>Pichiomycetes</taxon>
        <taxon>Debaryomycetaceae</taxon>
        <taxon>Kurtzmaniella</taxon>
    </lineage>
</organism>
<evidence type="ECO:0000256" key="4">
    <source>
        <dbReference type="ARBA" id="ARBA00022989"/>
    </source>
</evidence>
<evidence type="ECO:0000256" key="3">
    <source>
        <dbReference type="ARBA" id="ARBA00022692"/>
    </source>
</evidence>
<keyword evidence="5 8" id="KW-0472">Membrane</keyword>
<evidence type="ECO:0000256" key="1">
    <source>
        <dbReference type="ARBA" id="ARBA00004141"/>
    </source>
</evidence>
<dbReference type="InterPro" id="IPR000109">
    <property type="entry name" value="POT_fam"/>
</dbReference>
<feature type="compositionally biased region" description="Acidic residues" evidence="7">
    <location>
        <begin position="37"/>
        <end position="50"/>
    </location>
</feature>
<evidence type="ECO:0000256" key="2">
    <source>
        <dbReference type="ARBA" id="ARBA00005982"/>
    </source>
</evidence>
<evidence type="ECO:0000313" key="10">
    <source>
        <dbReference type="Proteomes" id="UP001497600"/>
    </source>
</evidence>
<dbReference type="EMBL" id="OZ004259">
    <property type="protein sequence ID" value="CAK7918623.1"/>
    <property type="molecule type" value="Genomic_DNA"/>
</dbReference>
<feature type="transmembrane region" description="Helical" evidence="8">
    <location>
        <begin position="521"/>
        <end position="540"/>
    </location>
</feature>
<dbReference type="PROSITE" id="PS01023">
    <property type="entry name" value="PTR2_2"/>
    <property type="match status" value="1"/>
</dbReference>
<feature type="transmembrane region" description="Helical" evidence="8">
    <location>
        <begin position="215"/>
        <end position="240"/>
    </location>
</feature>
<name>A0ABP0EL15_9ASCO</name>
<evidence type="ECO:0000256" key="5">
    <source>
        <dbReference type="ARBA" id="ARBA00023136"/>
    </source>
</evidence>
<comment type="subcellular location">
    <subcellularLocation>
        <location evidence="1 6">Membrane</location>
        <topology evidence="1 6">Multi-pass membrane protein</topology>
    </subcellularLocation>
</comment>
<feature type="transmembrane region" description="Helical" evidence="8">
    <location>
        <begin position="171"/>
        <end position="194"/>
    </location>
</feature>
<feature type="region of interest" description="Disordered" evidence="7">
    <location>
        <begin position="1"/>
        <end position="52"/>
    </location>
</feature>
<feature type="transmembrane region" description="Helical" evidence="8">
    <location>
        <begin position="330"/>
        <end position="350"/>
    </location>
</feature>
<keyword evidence="10" id="KW-1185">Reference proteome</keyword>
<dbReference type="InterPro" id="IPR036259">
    <property type="entry name" value="MFS_trans_sf"/>
</dbReference>
<protein>
    <submittedName>
        <fullName evidence="9">Peptide transporter Ptr2p</fullName>
    </submittedName>
</protein>
<dbReference type="PANTHER" id="PTHR11654">
    <property type="entry name" value="OLIGOPEPTIDE TRANSPORTER-RELATED"/>
    <property type="match status" value="1"/>
</dbReference>
<dbReference type="Gene3D" id="1.20.1250.20">
    <property type="entry name" value="MFS general substrate transporter like domains"/>
    <property type="match status" value="1"/>
</dbReference>
<feature type="transmembrane region" description="Helical" evidence="8">
    <location>
        <begin position="140"/>
        <end position="159"/>
    </location>
</feature>
<feature type="transmembrane region" description="Helical" evidence="8">
    <location>
        <begin position="110"/>
        <end position="128"/>
    </location>
</feature>